<dbReference type="Proteomes" id="UP001274896">
    <property type="component" value="Unassembled WGS sequence"/>
</dbReference>
<proteinExistence type="predicted"/>
<evidence type="ECO:0000256" key="3">
    <source>
        <dbReference type="SAM" id="MobiDB-lite"/>
    </source>
</evidence>
<dbReference type="PANTHER" id="PTHR12306">
    <property type="entry name" value="CELL DEATH ACTIVATOR CIDE"/>
    <property type="match status" value="1"/>
</dbReference>
<dbReference type="SUPFAM" id="SSF81783">
    <property type="entry name" value="C-terminal domain of DFF45/ICAD (DFF-C domain)"/>
    <property type="match status" value="1"/>
</dbReference>
<sequence length="312" mass="34997">MSEIKPCKVCNFTRQKYYGVVVVSLSQLKAKGCQALGYSSDTSVSVVLDDDGTIVEDDTYFLCLPPNTKFMFLQDKEMWKPAKRFDGGTAWLRQSFDMGRDTVDSTHVGVEPWRGLADQLSQDLSSIILMSEADLESLVAVPCAVLTSALGFPEQKTRDLQDTLQRVLDRREEQRQSKELLQLYLKVADKERSQDLQQGETALDMVDSIEVAAAVGFNSRTLLVLKSKTSPETRLSNEELQMVLKQGVETMMKELGWDRDRTAVLLQACEEELSRRLQQVQAMQSLSAHLQGSNSTSTTLLQKAETGAKRRK</sequence>
<feature type="domain" description="CIDE-N" evidence="4">
    <location>
        <begin position="3"/>
        <end position="81"/>
    </location>
</feature>
<dbReference type="Gene3D" id="1.10.1490.10">
    <property type="entry name" value="C-terminal domain of DFF45/ICAD (DFF-C domain)"/>
    <property type="match status" value="2"/>
</dbReference>
<gene>
    <name evidence="5" type="ORF">QTP70_024765</name>
</gene>
<dbReference type="GO" id="GO:0006915">
    <property type="term" value="P:apoptotic process"/>
    <property type="evidence" value="ECO:0007669"/>
    <property type="project" value="UniProtKB-UniRule"/>
</dbReference>
<keyword evidence="6" id="KW-1185">Reference proteome</keyword>
<dbReference type="SUPFAM" id="SSF54277">
    <property type="entry name" value="CAD &amp; PB1 domains"/>
    <property type="match status" value="1"/>
</dbReference>
<dbReference type="Pfam" id="PF09033">
    <property type="entry name" value="DFF-C"/>
    <property type="match status" value="1"/>
</dbReference>
<reference evidence="5" key="1">
    <citation type="submission" date="2023-06" db="EMBL/GenBank/DDBJ databases">
        <title>Male Hemibagrus guttatus genome.</title>
        <authorList>
            <person name="Bian C."/>
        </authorList>
    </citation>
    <scope>NUCLEOTIDE SEQUENCE</scope>
    <source>
        <strain evidence="5">Male_cb2023</strain>
        <tissue evidence="5">Muscle</tissue>
    </source>
</reference>
<feature type="compositionally biased region" description="Polar residues" evidence="3">
    <location>
        <begin position="288"/>
        <end position="301"/>
    </location>
</feature>
<dbReference type="Pfam" id="PF02017">
    <property type="entry name" value="CIDE-N"/>
    <property type="match status" value="1"/>
</dbReference>
<dbReference type="AlphaFoldDB" id="A0AAE0QF48"/>
<evidence type="ECO:0000256" key="1">
    <source>
        <dbReference type="ARBA" id="ARBA00022703"/>
    </source>
</evidence>
<dbReference type="EMBL" id="JAUCMX010000017">
    <property type="protein sequence ID" value="KAK3519336.1"/>
    <property type="molecule type" value="Genomic_DNA"/>
</dbReference>
<evidence type="ECO:0000313" key="5">
    <source>
        <dbReference type="EMBL" id="KAK3519336.1"/>
    </source>
</evidence>
<dbReference type="InterPro" id="IPR015121">
    <property type="entry name" value="DNA_fragmentation_mid_dom"/>
</dbReference>
<dbReference type="InterPro" id="IPR003508">
    <property type="entry name" value="CIDE-N_dom"/>
</dbReference>
<keyword evidence="1 2" id="KW-0053">Apoptosis</keyword>
<evidence type="ECO:0000259" key="4">
    <source>
        <dbReference type="PROSITE" id="PS51135"/>
    </source>
</evidence>
<dbReference type="Gene3D" id="3.10.20.10">
    <property type="match status" value="1"/>
</dbReference>
<dbReference type="PANTHER" id="PTHR12306:SF16">
    <property type="entry name" value="DNAATION FACTOR SUBUNIT ALPHA"/>
    <property type="match status" value="1"/>
</dbReference>
<name>A0AAE0QF48_9TELE</name>
<dbReference type="InterPro" id="IPR027296">
    <property type="entry name" value="DFF-C"/>
</dbReference>
<accession>A0AAE0QF48</accession>
<feature type="region of interest" description="Disordered" evidence="3">
    <location>
        <begin position="288"/>
        <end position="312"/>
    </location>
</feature>
<organism evidence="5 6">
    <name type="scientific">Hemibagrus guttatus</name>
    <dbReference type="NCBI Taxonomy" id="175788"/>
    <lineage>
        <taxon>Eukaryota</taxon>
        <taxon>Metazoa</taxon>
        <taxon>Chordata</taxon>
        <taxon>Craniata</taxon>
        <taxon>Vertebrata</taxon>
        <taxon>Euteleostomi</taxon>
        <taxon>Actinopterygii</taxon>
        <taxon>Neopterygii</taxon>
        <taxon>Teleostei</taxon>
        <taxon>Ostariophysi</taxon>
        <taxon>Siluriformes</taxon>
        <taxon>Bagridae</taxon>
        <taxon>Hemibagrus</taxon>
    </lineage>
</organism>
<dbReference type="GO" id="GO:0042981">
    <property type="term" value="P:regulation of apoptotic process"/>
    <property type="evidence" value="ECO:0007669"/>
    <property type="project" value="TreeGrafter"/>
</dbReference>
<dbReference type="PROSITE" id="PS51135">
    <property type="entry name" value="CIDE_N"/>
    <property type="match status" value="1"/>
</dbReference>
<comment type="caution">
    <text evidence="5">The sequence shown here is derived from an EMBL/GenBank/DDBJ whole genome shotgun (WGS) entry which is preliminary data.</text>
</comment>
<evidence type="ECO:0000313" key="6">
    <source>
        <dbReference type="Proteomes" id="UP001274896"/>
    </source>
</evidence>
<evidence type="ECO:0000256" key="2">
    <source>
        <dbReference type="PROSITE-ProRule" id="PRU00447"/>
    </source>
</evidence>
<protein>
    <recommendedName>
        <fullName evidence="4">CIDE-N domain-containing protein</fullName>
    </recommendedName>
</protein>
<dbReference type="SMART" id="SM00266">
    <property type="entry name" value="CAD"/>
    <property type="match status" value="1"/>
</dbReference>